<feature type="transmembrane region" description="Helical" evidence="1">
    <location>
        <begin position="292"/>
        <end position="310"/>
    </location>
</feature>
<accession>A0A6S6S5H4</accession>
<keyword evidence="1" id="KW-0812">Transmembrane</keyword>
<reference evidence="3" key="1">
    <citation type="submission" date="2020-01" db="EMBL/GenBank/DDBJ databases">
        <authorList>
            <person name="Meier V. D."/>
            <person name="Meier V D."/>
        </authorList>
    </citation>
    <scope>NUCLEOTIDE SEQUENCE</scope>
    <source>
        <strain evidence="3">HLG_WM_MAG_10</strain>
    </source>
</reference>
<gene>
    <name evidence="3" type="ORF">HELGO_WM29545</name>
</gene>
<feature type="transmembrane region" description="Helical" evidence="1">
    <location>
        <begin position="87"/>
        <end position="104"/>
    </location>
</feature>
<feature type="transmembrane region" description="Helical" evidence="1">
    <location>
        <begin position="7"/>
        <end position="29"/>
    </location>
</feature>
<evidence type="ECO:0000259" key="2">
    <source>
        <dbReference type="Pfam" id="PF01757"/>
    </source>
</evidence>
<protein>
    <recommendedName>
        <fullName evidence="2">Acyltransferase 3 domain-containing protein</fullName>
    </recommendedName>
</protein>
<feature type="transmembrane region" description="Helical" evidence="1">
    <location>
        <begin position="262"/>
        <end position="280"/>
    </location>
</feature>
<dbReference type="GO" id="GO:0016020">
    <property type="term" value="C:membrane"/>
    <property type="evidence" value="ECO:0007669"/>
    <property type="project" value="TreeGrafter"/>
</dbReference>
<feature type="transmembrane region" description="Helical" evidence="1">
    <location>
        <begin position="110"/>
        <end position="128"/>
    </location>
</feature>
<keyword evidence="1" id="KW-1133">Transmembrane helix</keyword>
<feature type="transmembrane region" description="Helical" evidence="1">
    <location>
        <begin position="140"/>
        <end position="161"/>
    </location>
</feature>
<name>A0A6S6S5H4_9BACT</name>
<sequence>MLSSKTYLPVINSLRALAATAICFYHFVLSTANYVEEVWVRTLFYYAQYGVPLFFVLSGIVLPLAMLNKEYQLKDWSTFMLKRLIRLEPPYVVSLVLASAYLSFQSYRHTGVFAFSGTTFLLHLGYLIPFVDGQTWINPIYWSLAVEFQFYLFLSLAFIGFKQALFHRRLLMYSLVLGASFISPEKALIFRWLPLFLLGIVYVLQEHQIISFKEYALVSLLSFGLIYYQLDLPNLCVAIFTLSIVHYFPNYNPKYSNWLGKISYSLYLIHLIIGQALVNFLSHSYRLPYQKVLVILLGYTLSVFVAWVLYKWVELPSKKASAKLKYSSTKA</sequence>
<dbReference type="AlphaFoldDB" id="A0A6S6S5H4"/>
<dbReference type="GO" id="GO:0000271">
    <property type="term" value="P:polysaccharide biosynthetic process"/>
    <property type="evidence" value="ECO:0007669"/>
    <property type="project" value="TreeGrafter"/>
</dbReference>
<feature type="transmembrane region" description="Helical" evidence="1">
    <location>
        <begin position="181"/>
        <end position="204"/>
    </location>
</feature>
<proteinExistence type="predicted"/>
<dbReference type="InterPro" id="IPR050879">
    <property type="entry name" value="Acyltransferase_3"/>
</dbReference>
<feature type="domain" description="Acyltransferase 3" evidence="2">
    <location>
        <begin position="11"/>
        <end position="310"/>
    </location>
</feature>
<dbReference type="Pfam" id="PF01757">
    <property type="entry name" value="Acyl_transf_3"/>
    <property type="match status" value="1"/>
</dbReference>
<dbReference type="EMBL" id="CACVAQ010000037">
    <property type="protein sequence ID" value="CAA6799544.1"/>
    <property type="molecule type" value="Genomic_DNA"/>
</dbReference>
<evidence type="ECO:0000256" key="1">
    <source>
        <dbReference type="SAM" id="Phobius"/>
    </source>
</evidence>
<feature type="transmembrane region" description="Helical" evidence="1">
    <location>
        <begin position="49"/>
        <end position="67"/>
    </location>
</feature>
<evidence type="ECO:0000313" key="3">
    <source>
        <dbReference type="EMBL" id="CAA6799544.1"/>
    </source>
</evidence>
<organism evidence="3">
    <name type="scientific">uncultured Aureispira sp</name>
    <dbReference type="NCBI Taxonomy" id="1331704"/>
    <lineage>
        <taxon>Bacteria</taxon>
        <taxon>Pseudomonadati</taxon>
        <taxon>Bacteroidota</taxon>
        <taxon>Saprospiria</taxon>
        <taxon>Saprospirales</taxon>
        <taxon>Saprospiraceae</taxon>
        <taxon>Aureispira</taxon>
        <taxon>environmental samples</taxon>
    </lineage>
</organism>
<dbReference type="PANTHER" id="PTHR23028">
    <property type="entry name" value="ACETYLTRANSFERASE"/>
    <property type="match status" value="1"/>
</dbReference>
<dbReference type="InterPro" id="IPR002656">
    <property type="entry name" value="Acyl_transf_3_dom"/>
</dbReference>
<feature type="transmembrane region" description="Helical" evidence="1">
    <location>
        <begin position="216"/>
        <end position="242"/>
    </location>
</feature>
<keyword evidence="1" id="KW-0472">Membrane</keyword>
<dbReference type="PANTHER" id="PTHR23028:SF131">
    <property type="entry name" value="BLR2367 PROTEIN"/>
    <property type="match status" value="1"/>
</dbReference>
<dbReference type="GO" id="GO:0016747">
    <property type="term" value="F:acyltransferase activity, transferring groups other than amino-acyl groups"/>
    <property type="evidence" value="ECO:0007669"/>
    <property type="project" value="InterPro"/>
</dbReference>